<gene>
    <name evidence="8" type="ORF">ACFSOY_07950</name>
</gene>
<reference evidence="9" key="1">
    <citation type="journal article" date="2019" name="Int. J. Syst. Evol. Microbiol.">
        <title>The Global Catalogue of Microorganisms (GCM) 10K type strain sequencing project: providing services to taxonomists for standard genome sequencing and annotation.</title>
        <authorList>
            <consortium name="The Broad Institute Genomics Platform"/>
            <consortium name="The Broad Institute Genome Sequencing Center for Infectious Disease"/>
            <person name="Wu L."/>
            <person name="Ma J."/>
        </authorList>
    </citation>
    <scope>NUCLEOTIDE SEQUENCE [LARGE SCALE GENOMIC DNA]</scope>
    <source>
        <strain evidence="9">CGMCC 1.13574</strain>
    </source>
</reference>
<protein>
    <submittedName>
        <fullName evidence="8">C2 family cysteine protease</fullName>
    </submittedName>
</protein>
<comment type="similarity">
    <text evidence="1">Belongs to the peptidase C2 family.</text>
</comment>
<sequence length="644" mass="72650">MRSSTALQRKHTSGTSSADLLLQMQKAAGNQKVVQYLQHRQPIQRTPDSFSSWRSEELPPDKGTWGAICKLVEEYSKLSADSPAREQLLLGLNRSIAAWHQEFLQVGSQLSVQESTRWGLRSNAIQKLISRMRDEWIEMNGFGELSSPLDPVQDPNPELTKPVPESADDQVKGGVFITNARILDGMSNTIGIARRGFLCEYLTDSQGPDGLKKEDFYKVRANLKIAGSRNYLAIPEGYVERSAIRNFNNLKIDPELRYEKTEEDLGVQPLFPHQPKMEDVRQGYIGDCYLLAAVVSLLHNSPAHITKMMRDNGNGTVTVRLYDVNQTGTDSKLFTPREVTIEKSVVRRVNPTSRRDEFAQGTLWVQLLEKAYAAAGYYGSSSDRVPLHENTFGQIASGQEAFAFEHLTGREAEKHPITTYDVMTDGGKWLFMNELLQELDSFGNGYMNEWILKMQPAVSQLEEMHNKSRHVQLTEIDEYLKKQKLPASIYKIVMGFLQRKQMYGGKRGTGKYTKTQEATFDLIKRSVDAGKVLAAGTHKKIATPKKKGLFGFGHSGGEQMAKGLAGGHAYALLGYREVGELKEVKLRNPWGRYGRTYSKKWFSEETTAKETESAEFWLDLSDLTKRFSDISIVDVNEYALIPYQ</sequence>
<evidence type="ECO:0000256" key="3">
    <source>
        <dbReference type="ARBA" id="ARBA00022801"/>
    </source>
</evidence>
<evidence type="ECO:0000256" key="1">
    <source>
        <dbReference type="ARBA" id="ARBA00007623"/>
    </source>
</evidence>
<dbReference type="PROSITE" id="PS50203">
    <property type="entry name" value="CALPAIN_CAT"/>
    <property type="match status" value="1"/>
</dbReference>
<dbReference type="SMART" id="SM00230">
    <property type="entry name" value="CysPc"/>
    <property type="match status" value="1"/>
</dbReference>
<dbReference type="Proteomes" id="UP001597343">
    <property type="component" value="Unassembled WGS sequence"/>
</dbReference>
<dbReference type="Pfam" id="PF00648">
    <property type="entry name" value="Peptidase_C2"/>
    <property type="match status" value="2"/>
</dbReference>
<evidence type="ECO:0000259" key="7">
    <source>
        <dbReference type="PROSITE" id="PS50203"/>
    </source>
</evidence>
<dbReference type="PANTHER" id="PTHR10183">
    <property type="entry name" value="CALPAIN"/>
    <property type="match status" value="1"/>
</dbReference>
<evidence type="ECO:0000256" key="2">
    <source>
        <dbReference type="ARBA" id="ARBA00022670"/>
    </source>
</evidence>
<feature type="active site" evidence="5">
    <location>
        <position position="288"/>
    </location>
</feature>
<comment type="caution">
    <text evidence="8">The sequence shown here is derived from an EMBL/GenBank/DDBJ whole genome shotgun (WGS) entry which is preliminary data.</text>
</comment>
<evidence type="ECO:0000313" key="8">
    <source>
        <dbReference type="EMBL" id="MFD2169925.1"/>
    </source>
</evidence>
<proteinExistence type="inferred from homology"/>
<keyword evidence="9" id="KW-1185">Reference proteome</keyword>
<keyword evidence="4 5" id="KW-0788">Thiol protease</keyword>
<accession>A0ABW4ZXJ0</accession>
<dbReference type="Gene3D" id="3.90.70.10">
    <property type="entry name" value="Cysteine proteinases"/>
    <property type="match status" value="1"/>
</dbReference>
<feature type="active site" evidence="5">
    <location>
        <position position="588"/>
    </location>
</feature>
<name>A0ABW4ZXJ0_9BACL</name>
<evidence type="ECO:0000256" key="5">
    <source>
        <dbReference type="PROSITE-ProRule" id="PRU00239"/>
    </source>
</evidence>
<keyword evidence="2 5" id="KW-0645">Protease</keyword>
<dbReference type="InterPro" id="IPR038765">
    <property type="entry name" value="Papain-like_cys_pep_sf"/>
</dbReference>
<dbReference type="InterPro" id="IPR022684">
    <property type="entry name" value="Calpain_cysteine_protease"/>
</dbReference>
<feature type="region of interest" description="Disordered" evidence="6">
    <location>
        <begin position="147"/>
        <end position="167"/>
    </location>
</feature>
<evidence type="ECO:0000313" key="9">
    <source>
        <dbReference type="Proteomes" id="UP001597343"/>
    </source>
</evidence>
<dbReference type="PANTHER" id="PTHR10183:SF379">
    <property type="entry name" value="CALPAIN-5"/>
    <property type="match status" value="1"/>
</dbReference>
<feature type="domain" description="Calpain catalytic" evidence="7">
    <location>
        <begin position="279"/>
        <end position="636"/>
    </location>
</feature>
<evidence type="ECO:0000256" key="4">
    <source>
        <dbReference type="ARBA" id="ARBA00022807"/>
    </source>
</evidence>
<feature type="active site" evidence="5">
    <location>
        <position position="568"/>
    </location>
</feature>
<dbReference type="RefSeq" id="WP_386045451.1">
    <property type="nucleotide sequence ID" value="NZ_JBHUIO010000005.1"/>
</dbReference>
<dbReference type="SUPFAM" id="SSF54001">
    <property type="entry name" value="Cysteine proteinases"/>
    <property type="match status" value="1"/>
</dbReference>
<keyword evidence="3 5" id="KW-0378">Hydrolase</keyword>
<dbReference type="EMBL" id="JBHUIO010000005">
    <property type="protein sequence ID" value="MFD2169925.1"/>
    <property type="molecule type" value="Genomic_DNA"/>
</dbReference>
<organism evidence="8 9">
    <name type="scientific">Tumebacillus lipolyticus</name>
    <dbReference type="NCBI Taxonomy" id="1280370"/>
    <lineage>
        <taxon>Bacteria</taxon>
        <taxon>Bacillati</taxon>
        <taxon>Bacillota</taxon>
        <taxon>Bacilli</taxon>
        <taxon>Bacillales</taxon>
        <taxon>Alicyclobacillaceae</taxon>
        <taxon>Tumebacillus</taxon>
    </lineage>
</organism>
<dbReference type="GO" id="GO:0008233">
    <property type="term" value="F:peptidase activity"/>
    <property type="evidence" value="ECO:0007669"/>
    <property type="project" value="UniProtKB-KW"/>
</dbReference>
<dbReference type="InterPro" id="IPR001300">
    <property type="entry name" value="Peptidase_C2_calpain_cat"/>
</dbReference>
<dbReference type="GO" id="GO:0006508">
    <property type="term" value="P:proteolysis"/>
    <property type="evidence" value="ECO:0007669"/>
    <property type="project" value="UniProtKB-KW"/>
</dbReference>
<evidence type="ECO:0000256" key="6">
    <source>
        <dbReference type="SAM" id="MobiDB-lite"/>
    </source>
</evidence>